<dbReference type="GeneID" id="24137980"/>
<dbReference type="EMBL" id="KK583468">
    <property type="protein sequence ID" value="KDO18255.1"/>
    <property type="molecule type" value="Genomic_DNA"/>
</dbReference>
<evidence type="ECO:0008006" key="4">
    <source>
        <dbReference type="Google" id="ProtNLM"/>
    </source>
</evidence>
<dbReference type="OMA" id="CKHRPIL"/>
<dbReference type="VEuPathDB" id="FungiDB:SPRG_16346"/>
<dbReference type="SUPFAM" id="SSF48403">
    <property type="entry name" value="Ankyrin repeat"/>
    <property type="match status" value="3"/>
</dbReference>
<accession>A0A067BNE0</accession>
<dbReference type="Gene3D" id="1.25.40.20">
    <property type="entry name" value="Ankyrin repeat-containing domain"/>
    <property type="match status" value="3"/>
</dbReference>
<dbReference type="KEGG" id="spar:SPRG_16346"/>
<proteinExistence type="predicted"/>
<dbReference type="AlphaFoldDB" id="A0A067BNE0"/>
<dbReference type="PANTHER" id="PTHR46586:SF3">
    <property type="entry name" value="ANKYRIN REPEAT-CONTAINING PROTEIN"/>
    <property type="match status" value="1"/>
</dbReference>
<evidence type="ECO:0000256" key="1">
    <source>
        <dbReference type="SAM" id="MobiDB-lite"/>
    </source>
</evidence>
<dbReference type="InterPro" id="IPR002110">
    <property type="entry name" value="Ankyrin_rpt"/>
</dbReference>
<dbReference type="InterPro" id="IPR052050">
    <property type="entry name" value="SecEffector_AnkRepeat"/>
</dbReference>
<evidence type="ECO:0000313" key="3">
    <source>
        <dbReference type="Proteomes" id="UP000030745"/>
    </source>
</evidence>
<keyword evidence="3" id="KW-1185">Reference proteome</keyword>
<dbReference type="Pfam" id="PF00023">
    <property type="entry name" value="Ank"/>
    <property type="match status" value="1"/>
</dbReference>
<reference evidence="2 3" key="1">
    <citation type="journal article" date="2013" name="PLoS Genet.">
        <title>Distinctive expansion of potential virulence genes in the genome of the oomycete fish pathogen Saprolegnia parasitica.</title>
        <authorList>
            <person name="Jiang R.H."/>
            <person name="de Bruijn I."/>
            <person name="Haas B.J."/>
            <person name="Belmonte R."/>
            <person name="Lobach L."/>
            <person name="Christie J."/>
            <person name="van den Ackerveken G."/>
            <person name="Bottin A."/>
            <person name="Bulone V."/>
            <person name="Diaz-Moreno S.M."/>
            <person name="Dumas B."/>
            <person name="Fan L."/>
            <person name="Gaulin E."/>
            <person name="Govers F."/>
            <person name="Grenville-Briggs L.J."/>
            <person name="Horner N.R."/>
            <person name="Levin J.Z."/>
            <person name="Mammella M."/>
            <person name="Meijer H.J."/>
            <person name="Morris P."/>
            <person name="Nusbaum C."/>
            <person name="Oome S."/>
            <person name="Phillips A.J."/>
            <person name="van Rooyen D."/>
            <person name="Rzeszutek E."/>
            <person name="Saraiva M."/>
            <person name="Secombes C.J."/>
            <person name="Seidl M.F."/>
            <person name="Snel B."/>
            <person name="Stassen J.H."/>
            <person name="Sykes S."/>
            <person name="Tripathy S."/>
            <person name="van den Berg H."/>
            <person name="Vega-Arreguin J.C."/>
            <person name="Wawra S."/>
            <person name="Young S.K."/>
            <person name="Zeng Q."/>
            <person name="Dieguez-Uribeondo J."/>
            <person name="Russ C."/>
            <person name="Tyler B.M."/>
            <person name="van West P."/>
        </authorList>
    </citation>
    <scope>NUCLEOTIDE SEQUENCE [LARGE SCALE GENOMIC DNA]</scope>
    <source>
        <strain evidence="2 3">CBS 223.65</strain>
    </source>
</reference>
<protein>
    <recommendedName>
        <fullName evidence="4">Ankyrin repeat domain-containing protein</fullName>
    </recommendedName>
</protein>
<evidence type="ECO:0000313" key="2">
    <source>
        <dbReference type="EMBL" id="KDO18255.1"/>
    </source>
</evidence>
<organism evidence="2 3">
    <name type="scientific">Saprolegnia parasitica (strain CBS 223.65)</name>
    <dbReference type="NCBI Taxonomy" id="695850"/>
    <lineage>
        <taxon>Eukaryota</taxon>
        <taxon>Sar</taxon>
        <taxon>Stramenopiles</taxon>
        <taxon>Oomycota</taxon>
        <taxon>Saprolegniomycetes</taxon>
        <taxon>Saprolegniales</taxon>
        <taxon>Saprolegniaceae</taxon>
        <taxon>Saprolegnia</taxon>
    </lineage>
</organism>
<dbReference type="Proteomes" id="UP000030745">
    <property type="component" value="Unassembled WGS sequence"/>
</dbReference>
<dbReference type="InterPro" id="IPR036770">
    <property type="entry name" value="Ankyrin_rpt-contain_sf"/>
</dbReference>
<dbReference type="RefSeq" id="XP_012211038.1">
    <property type="nucleotide sequence ID" value="XM_012355648.1"/>
</dbReference>
<gene>
    <name evidence="2" type="ORF">SPRG_16346</name>
</gene>
<dbReference type="PANTHER" id="PTHR46586">
    <property type="entry name" value="ANKYRIN REPEAT-CONTAINING PROTEIN"/>
    <property type="match status" value="1"/>
</dbReference>
<feature type="compositionally biased region" description="Basic residues" evidence="1">
    <location>
        <begin position="295"/>
        <end position="308"/>
    </location>
</feature>
<name>A0A067BNE0_SAPPC</name>
<feature type="region of interest" description="Disordered" evidence="1">
    <location>
        <begin position="294"/>
        <end position="316"/>
    </location>
</feature>
<dbReference type="OrthoDB" id="74673at2759"/>
<sequence>MASHVLGSPDLVAAIITYQDGLPKALMDVQRLADAVELTPCVSLSFVDATGYLANVPARFASLPYLQRYPHPSTKLPHHALFVSPLVYDRALGLHFLVAEGNAALVMRWLRSDPSLCTSATLELAAAASQGPLLRLLYAQFPTLATPKMMDLVAMSGDLPLLTWLHEAGATCTSSAMDGAAMNGHYEVVLFLHAHRTEGGSLAAATAAVVHGHAHIVRYLLTARTEGIDPLLEFEAPHRNHLTFRVEGSMHVEAIDIAAERGAPLTMAAFVTIVDKVGLVALEHFQARGLVLHTPHARTPRHPPRRSRRPDDRPRWGGRWDDSNVMELAAFNGDVLSLELLHESRLRVGSERAIVYAAHRGHMHVLHWLHAHRRDGCGKDAMALAAVAGHLDVVGWLHEVYGRCRTHGALATAAYIGHTAMVRYLLDVPTGDVDDSTGSVDEPSRTRAALPRIDGRGNASVGYVTGPAAHWAASQGHLEILELLVARGHIVPPHAIDDAVANGHVHVVRYLHERFGSTCKHRPILDAVLHLRVDTVTYVLLSRCWSPDAFASAHKDDADGIHLHMLLAVTARSGRVDLLQLVYDAFADDLRTPLPTRVSERMMIRAASHGHLDMLRHLHHVHGFGWTSVVEEAALRHGRKKVGPYLRSLGPAVATVYDVNASHLWHQDMDARMTMVLIDGHWRIKPM</sequence>